<feature type="transmembrane region" description="Helical" evidence="1">
    <location>
        <begin position="72"/>
        <end position="95"/>
    </location>
</feature>
<comment type="caution">
    <text evidence="2">The sequence shown here is derived from an EMBL/GenBank/DDBJ whole genome shotgun (WGS) entry which is preliminary data.</text>
</comment>
<accession>A0A926N8P7</accession>
<keyword evidence="1" id="KW-0812">Transmembrane</keyword>
<evidence type="ECO:0000256" key="1">
    <source>
        <dbReference type="SAM" id="Phobius"/>
    </source>
</evidence>
<keyword evidence="1" id="KW-0472">Membrane</keyword>
<dbReference type="InterPro" id="IPR027417">
    <property type="entry name" value="P-loop_NTPase"/>
</dbReference>
<evidence type="ECO:0000313" key="3">
    <source>
        <dbReference type="Proteomes" id="UP000661691"/>
    </source>
</evidence>
<feature type="transmembrane region" description="Helical" evidence="1">
    <location>
        <begin position="21"/>
        <end position="42"/>
    </location>
</feature>
<dbReference type="AlphaFoldDB" id="A0A926N8P7"/>
<proteinExistence type="predicted"/>
<dbReference type="EMBL" id="JACXAH010000002">
    <property type="protein sequence ID" value="MBD1370840.1"/>
    <property type="molecule type" value="Genomic_DNA"/>
</dbReference>
<evidence type="ECO:0000313" key="2">
    <source>
        <dbReference type="EMBL" id="MBD1370840.1"/>
    </source>
</evidence>
<dbReference type="Gene3D" id="3.40.50.300">
    <property type="entry name" value="P-loop containing nucleotide triphosphate hydrolases"/>
    <property type="match status" value="2"/>
</dbReference>
<dbReference type="RefSeq" id="WP_191139251.1">
    <property type="nucleotide sequence ID" value="NZ_JACXAG020000002.1"/>
</dbReference>
<keyword evidence="1" id="KW-1133">Transmembrane helix</keyword>
<dbReference type="SUPFAM" id="SSF52540">
    <property type="entry name" value="P-loop containing nucleoside triphosphate hydrolases"/>
    <property type="match status" value="1"/>
</dbReference>
<reference evidence="2" key="1">
    <citation type="submission" date="2020-09" db="EMBL/GenBank/DDBJ databases">
        <title>A novel bacterium of genus Hazenella, isolated from South China Sea.</title>
        <authorList>
            <person name="Huang H."/>
            <person name="Mo K."/>
            <person name="Hu Y."/>
        </authorList>
    </citation>
    <scope>NUCLEOTIDE SEQUENCE</scope>
    <source>
        <strain evidence="2">IB182357</strain>
    </source>
</reference>
<gene>
    <name evidence="2" type="ORF">IC620_00500</name>
</gene>
<protein>
    <submittedName>
        <fullName evidence="2">Uncharacterized protein</fullName>
    </submittedName>
</protein>
<dbReference type="Proteomes" id="UP000661691">
    <property type="component" value="Unassembled WGS sequence"/>
</dbReference>
<keyword evidence="3" id="KW-1185">Reference proteome</keyword>
<sequence>MFPWNNLPNGEDKVLGWVAKIFMGLLVISGIGLGLFQLWVFLDQKLDNAKDSPTATAALDDMLSSAWGFILLWWPLLMFILIIGVCISVGSRYVMKSKYRQRATKGVKYLQILPSKDVRLELEKISELTRTFGRMARPWQLRWKYGIPWFRLRFAIPPDRNEIGIYLAYPQDKENSVKDTLRSVYASAEIHDLNADQFPSPTTGGTGGHFLFHFGRRKGLPLASLHQQKQSQLGSILNCLRPGTYLDLHFAPVRWKDLEDRTDDAYDSLKSKKMKDMDPEEKARRVSLTQRMTGRELTFTVRLSLWSNHEKADSVVRSTAESIETAVNYDGAIWFLRQKYWNPLADQNLVPLPWPFTTMTWTSDEISTLFHIPPGDHYIYTEPKESSDARGYVLHLQENQRSIAADELNEGVLIGNIHHPMGKREVRVNHEQLAKHYILTGASGMGKSSLSVEMIQSILDDWLADPDQHPGFTIIDPARELVPIIENRLRIAEKMGVSLPKDKIHHFNLAQDTKYVPALNLLHKVEGMTSNMLAQQTAKVLVTELSSNEESLLRSRRLMGVAIQSLLEDEEPHTILGIDDLFRNLDFRNKVLKKVKDPYVKRFWLNSDEQELKRDAEPVLHRIDRLLQKPKMRRILCQKNMTLDIQKYMDEGHLVFIDTYGMKDYDLRVTVGHLINQYHQVSKRREAGARFHHLLIDEAQMLELPLLTEILSEDRKYAYGIGMITREIDQLKNQDLLQAIRTNIGMIISCGQTEGSDEVEALTRGYLKAPFLERLPERHAALYMRGKRNQRSEVKTCVVQNEPPDVYKADGTKADYRTHEKDQLMLWGLSWGEEMMETATEVRPIADVDEEIKDYMSKTLLSPRQSTDTAEGS</sequence>
<organism evidence="2 3">
    <name type="scientific">Polycladospora coralii</name>
    <dbReference type="NCBI Taxonomy" id="2771432"/>
    <lineage>
        <taxon>Bacteria</taxon>
        <taxon>Bacillati</taxon>
        <taxon>Bacillota</taxon>
        <taxon>Bacilli</taxon>
        <taxon>Bacillales</taxon>
        <taxon>Thermoactinomycetaceae</taxon>
        <taxon>Polycladospora</taxon>
    </lineage>
</organism>
<name>A0A926N8P7_9BACL</name>